<keyword evidence="24" id="KW-1185">Reference proteome</keyword>
<dbReference type="Gene3D" id="3.30.1490.20">
    <property type="entry name" value="ATP-grasp fold, A domain"/>
    <property type="match status" value="1"/>
</dbReference>
<evidence type="ECO:0000256" key="5">
    <source>
        <dbReference type="ARBA" id="ARBA00022598"/>
    </source>
</evidence>
<dbReference type="InterPro" id="IPR011761">
    <property type="entry name" value="ATP-grasp"/>
</dbReference>
<evidence type="ECO:0000256" key="6">
    <source>
        <dbReference type="ARBA" id="ARBA00022723"/>
    </source>
</evidence>
<dbReference type="InterPro" id="IPR011764">
    <property type="entry name" value="Biotin_carboxylation_dom"/>
</dbReference>
<evidence type="ECO:0000259" key="21">
    <source>
        <dbReference type="PROSITE" id="PS50975"/>
    </source>
</evidence>
<evidence type="ECO:0000256" key="8">
    <source>
        <dbReference type="ARBA" id="ARBA00022840"/>
    </source>
</evidence>
<dbReference type="FunFam" id="3.40.50.20:FF:000010">
    <property type="entry name" value="Propionyl-CoA carboxylase subunit alpha"/>
    <property type="match status" value="1"/>
</dbReference>
<dbReference type="PANTHER" id="PTHR18866:SF33">
    <property type="entry name" value="METHYLCROTONOYL-COA CARBOXYLASE SUBUNIT ALPHA, MITOCHONDRIAL-RELATED"/>
    <property type="match status" value="1"/>
</dbReference>
<dbReference type="GO" id="GO:0005524">
    <property type="term" value="F:ATP binding"/>
    <property type="evidence" value="ECO:0007669"/>
    <property type="project" value="UniProtKB-UniRule"/>
</dbReference>
<dbReference type="Gene3D" id="2.40.50.100">
    <property type="match status" value="1"/>
</dbReference>
<comment type="cofactor">
    <cofactor evidence="1">
        <name>biotin</name>
        <dbReference type="ChEBI" id="CHEBI:57586"/>
    </cofactor>
</comment>
<reference evidence="23" key="1">
    <citation type="submission" date="2019-02" db="EMBL/GenBank/DDBJ databases">
        <title>Draft genome of the type strain Pelomonas aquatica CCUG 52575T.</title>
        <authorList>
            <person name="Gomila M."/>
            <person name="Lalucat J."/>
        </authorList>
    </citation>
    <scope>NUCLEOTIDE SEQUENCE</scope>
    <source>
        <strain evidence="23">CCUG 52575</strain>
    </source>
</reference>
<evidence type="ECO:0000256" key="14">
    <source>
        <dbReference type="ARBA" id="ARBA00023267"/>
    </source>
</evidence>
<evidence type="ECO:0000256" key="3">
    <source>
        <dbReference type="ARBA" id="ARBA00013050"/>
    </source>
</evidence>
<dbReference type="RefSeq" id="WP_268153277.1">
    <property type="nucleotide sequence ID" value="NZ_JAPPUW010000020.1"/>
</dbReference>
<dbReference type="FunFam" id="3.30.1490.20:FF:000003">
    <property type="entry name" value="acetyl-CoA carboxylase isoform X1"/>
    <property type="match status" value="1"/>
</dbReference>
<keyword evidence="14" id="KW-0092">Biotin</keyword>
<evidence type="ECO:0000256" key="16">
    <source>
        <dbReference type="ARBA" id="ARBA00048208"/>
    </source>
</evidence>
<dbReference type="Pfam" id="PF00364">
    <property type="entry name" value="Biotin_lipoyl"/>
    <property type="match status" value="1"/>
</dbReference>
<dbReference type="InterPro" id="IPR011053">
    <property type="entry name" value="Single_hybrid_motif"/>
</dbReference>
<comment type="catalytic activity">
    <reaction evidence="17">
        <text>propanoyl-CoA + hydrogencarbonate + ATP = (S)-methylmalonyl-CoA + ADP + phosphate + H(+)</text>
        <dbReference type="Rhea" id="RHEA:23720"/>
        <dbReference type="ChEBI" id="CHEBI:15378"/>
        <dbReference type="ChEBI" id="CHEBI:17544"/>
        <dbReference type="ChEBI" id="CHEBI:30616"/>
        <dbReference type="ChEBI" id="CHEBI:43474"/>
        <dbReference type="ChEBI" id="CHEBI:57327"/>
        <dbReference type="ChEBI" id="CHEBI:57392"/>
        <dbReference type="ChEBI" id="CHEBI:456216"/>
        <dbReference type="EC" id="6.4.1.3"/>
    </reaction>
    <physiologicalReaction direction="left-to-right" evidence="17">
        <dbReference type="Rhea" id="RHEA:23721"/>
    </physiologicalReaction>
</comment>
<sequence>MFKKILIANRGEIACRVIATAKKMGIATVAVYSEADKDARHVELADEAVLLGPAPSRESYLVADKIIAACKQTGAEALHPGYGFLSENEDFARRCEAEGIVFIGPKHYSIAAMGDKIASKKLANEAQVSTIPGHNEPILSPEEAVAIAQRIGYPVMIKASAGGGGKGLRVAFNDKECFEGFSSCRNEARNSFGDDRVFMEKFVEQPRHIEIQVLGDGHGNVVYLHERECSIQRRHQKVIEEAPSPFISEATRKAMGEQAVALAKAVNYQSAGTVEFVVGKDQDFYFLEMNTRLQVEHPVTECITGLDLVEQMIRVAAGEALTFKQADIRRDGWAIECRINAEDPFRNFLPSTGRLVRYQPPEASMEAASPRSLGTANAPQGGAADLGSGPAVGLAEPQRFGVRVDTGVYEGGEIPMFYDSMIAKLIVHGKDRTEAIAKMREALNGFVIRGVSSNIPFQAALLAHPDFATGNFNTGFIAQHYAGGFKAEDVPHDDPLFLVALAGFIRRKAREREAGISGQLPGHEVQIEHDYVAVVNLGGGRSEPHALRITEFAGALGEARVQVGGKDFRLVSGSRLNDVRISGTVNGQAFTAQAERGTAKNPLAYRIQHGGRSVELTVLSPRAAELQALMPYKAPPDTSKLLLSPMPGLLVQLAAQVGQTVQAGERLAVIEAMKMENILSASQDVTVAEVLARPGESLSVDQPILRFA</sequence>
<dbReference type="PROSITE" id="PS50979">
    <property type="entry name" value="BC"/>
    <property type="match status" value="1"/>
</dbReference>
<dbReference type="InterPro" id="IPR005479">
    <property type="entry name" value="CPAse_ATP-bd"/>
</dbReference>
<dbReference type="SUPFAM" id="SSF52440">
    <property type="entry name" value="PreATP-grasp domain"/>
    <property type="match status" value="1"/>
</dbReference>
<dbReference type="GO" id="GO:0016042">
    <property type="term" value="P:lipid catabolic process"/>
    <property type="evidence" value="ECO:0007669"/>
    <property type="project" value="UniProtKB-KW"/>
</dbReference>
<evidence type="ECO:0000256" key="13">
    <source>
        <dbReference type="ARBA" id="ARBA00023211"/>
    </source>
</evidence>
<accession>A0A9X4LFK5</accession>
<comment type="pathway">
    <text evidence="2">Metabolic intermediate metabolism; propanoyl-CoA degradation; succinyl-CoA from propanoyl-CoA: step 1/3.</text>
</comment>
<dbReference type="PROSITE" id="PS00188">
    <property type="entry name" value="BIOTIN"/>
    <property type="match status" value="1"/>
</dbReference>
<dbReference type="PROSITE" id="PS00866">
    <property type="entry name" value="CPSASE_1"/>
    <property type="match status" value="1"/>
</dbReference>
<dbReference type="GO" id="GO:0004658">
    <property type="term" value="F:propionyl-CoA carboxylase activity"/>
    <property type="evidence" value="ECO:0007669"/>
    <property type="project" value="UniProtKB-EC"/>
</dbReference>
<dbReference type="Pfam" id="PF18140">
    <property type="entry name" value="PCC_BT"/>
    <property type="match status" value="1"/>
</dbReference>
<dbReference type="PANTHER" id="PTHR18866">
    <property type="entry name" value="CARBOXYLASE:PYRUVATE/ACETYL-COA/PROPIONYL-COA CARBOXYLASE"/>
    <property type="match status" value="1"/>
</dbReference>
<keyword evidence="8 18" id="KW-0067">ATP-binding</keyword>
<dbReference type="InterPro" id="IPR001882">
    <property type="entry name" value="Biotin_BS"/>
</dbReference>
<dbReference type="InterPro" id="IPR050856">
    <property type="entry name" value="Biotin_carboxylase_complex"/>
</dbReference>
<evidence type="ECO:0000256" key="2">
    <source>
        <dbReference type="ARBA" id="ARBA00005060"/>
    </source>
</evidence>
<dbReference type="CDD" id="cd06850">
    <property type="entry name" value="biotinyl_domain"/>
    <property type="match status" value="1"/>
</dbReference>
<dbReference type="Gene3D" id="3.30.700.30">
    <property type="match status" value="1"/>
</dbReference>
<keyword evidence="9" id="KW-0460">Magnesium</keyword>
<dbReference type="InterPro" id="IPR005482">
    <property type="entry name" value="Biotin_COase_C"/>
</dbReference>
<dbReference type="InterPro" id="IPR005481">
    <property type="entry name" value="BC-like_N"/>
</dbReference>
<evidence type="ECO:0000256" key="18">
    <source>
        <dbReference type="PROSITE-ProRule" id="PRU00409"/>
    </source>
</evidence>
<feature type="domain" description="Biotin carboxylation" evidence="22">
    <location>
        <begin position="1"/>
        <end position="482"/>
    </location>
</feature>
<evidence type="ECO:0000256" key="11">
    <source>
        <dbReference type="ARBA" id="ARBA00022963"/>
    </source>
</evidence>
<keyword evidence="7 18" id="KW-0547">Nucleotide-binding</keyword>
<dbReference type="PROSITE" id="PS00867">
    <property type="entry name" value="CPSASE_2"/>
    <property type="match status" value="1"/>
</dbReference>
<feature type="domain" description="ATP-grasp" evidence="21">
    <location>
        <begin position="120"/>
        <end position="317"/>
    </location>
</feature>
<dbReference type="Gene3D" id="3.40.50.20">
    <property type="match status" value="1"/>
</dbReference>
<evidence type="ECO:0000313" key="23">
    <source>
        <dbReference type="EMBL" id="MDG0863071.1"/>
    </source>
</evidence>
<dbReference type="Proteomes" id="UP001152766">
    <property type="component" value="Unassembled WGS sequence"/>
</dbReference>
<name>A0A9X4LFK5_9BURK</name>
<dbReference type="SUPFAM" id="SSF51246">
    <property type="entry name" value="Rudiment single hybrid motif"/>
    <property type="match status" value="1"/>
</dbReference>
<dbReference type="InterPro" id="IPR016185">
    <property type="entry name" value="PreATP-grasp_dom_sf"/>
</dbReference>
<dbReference type="SMART" id="SM00878">
    <property type="entry name" value="Biotin_carb_C"/>
    <property type="match status" value="1"/>
</dbReference>
<dbReference type="InterPro" id="IPR013815">
    <property type="entry name" value="ATP_grasp_subdomain_1"/>
</dbReference>
<feature type="region of interest" description="Disordered" evidence="19">
    <location>
        <begin position="366"/>
        <end position="388"/>
    </location>
</feature>
<proteinExistence type="predicted"/>
<dbReference type="InterPro" id="IPR041265">
    <property type="entry name" value="PCC_BT"/>
</dbReference>
<keyword evidence="10" id="KW-0809">Transit peptide</keyword>
<protein>
    <recommendedName>
        <fullName evidence="4">Propionyl-CoA carboxylase alpha chain, mitochondrial</fullName>
        <ecNumber evidence="3">6.4.1.3</ecNumber>
    </recommendedName>
    <alternativeName>
        <fullName evidence="15">Propanoyl-CoA:carbon dioxide ligase subunit alpha</fullName>
    </alternativeName>
</protein>
<evidence type="ECO:0000256" key="12">
    <source>
        <dbReference type="ARBA" id="ARBA00023098"/>
    </source>
</evidence>
<evidence type="ECO:0000256" key="10">
    <source>
        <dbReference type="ARBA" id="ARBA00022946"/>
    </source>
</evidence>
<keyword evidence="6" id="KW-0479">Metal-binding</keyword>
<evidence type="ECO:0000256" key="15">
    <source>
        <dbReference type="ARBA" id="ARBA00031557"/>
    </source>
</evidence>
<keyword evidence="13" id="KW-0464">Manganese</keyword>
<dbReference type="Pfam" id="PF02786">
    <property type="entry name" value="CPSase_L_D2"/>
    <property type="match status" value="1"/>
</dbReference>
<evidence type="ECO:0000259" key="20">
    <source>
        <dbReference type="PROSITE" id="PS50968"/>
    </source>
</evidence>
<dbReference type="InterPro" id="IPR011054">
    <property type="entry name" value="Rudment_hybrid_motif"/>
</dbReference>
<dbReference type="GO" id="GO:0046872">
    <property type="term" value="F:metal ion binding"/>
    <property type="evidence" value="ECO:0007669"/>
    <property type="project" value="UniProtKB-KW"/>
</dbReference>
<evidence type="ECO:0000313" key="24">
    <source>
        <dbReference type="Proteomes" id="UP001152766"/>
    </source>
</evidence>
<dbReference type="SUPFAM" id="SSF56059">
    <property type="entry name" value="Glutathione synthetase ATP-binding domain-like"/>
    <property type="match status" value="1"/>
</dbReference>
<dbReference type="Gene3D" id="3.30.470.20">
    <property type="entry name" value="ATP-grasp fold, B domain"/>
    <property type="match status" value="1"/>
</dbReference>
<organism evidence="23 24">
    <name type="scientific">Pelomonas aquatica</name>
    <dbReference type="NCBI Taxonomy" id="431058"/>
    <lineage>
        <taxon>Bacteria</taxon>
        <taxon>Pseudomonadati</taxon>
        <taxon>Pseudomonadota</taxon>
        <taxon>Betaproteobacteria</taxon>
        <taxon>Burkholderiales</taxon>
        <taxon>Sphaerotilaceae</taxon>
        <taxon>Roseateles</taxon>
    </lineage>
</organism>
<gene>
    <name evidence="23" type="ORF">EXJ73_11400</name>
</gene>
<dbReference type="InterPro" id="IPR000089">
    <property type="entry name" value="Biotin_lipoyl"/>
</dbReference>
<evidence type="ECO:0000256" key="19">
    <source>
        <dbReference type="SAM" id="MobiDB-lite"/>
    </source>
</evidence>
<keyword evidence="5" id="KW-0436">Ligase</keyword>
<evidence type="ECO:0000256" key="17">
    <source>
        <dbReference type="ARBA" id="ARBA00049495"/>
    </source>
</evidence>
<keyword evidence="11" id="KW-0442">Lipid degradation</keyword>
<dbReference type="Pfam" id="PF02785">
    <property type="entry name" value="Biotin_carb_C"/>
    <property type="match status" value="1"/>
</dbReference>
<keyword evidence="12" id="KW-0443">Lipid metabolism</keyword>
<evidence type="ECO:0000256" key="1">
    <source>
        <dbReference type="ARBA" id="ARBA00001953"/>
    </source>
</evidence>
<comment type="catalytic activity">
    <reaction evidence="16">
        <text>butanoyl-CoA + hydrogencarbonate + ATP = (2S)-ethylmalonyl-CoA + ADP + phosphate + H(+)</text>
        <dbReference type="Rhea" id="RHEA:59520"/>
        <dbReference type="ChEBI" id="CHEBI:15378"/>
        <dbReference type="ChEBI" id="CHEBI:17544"/>
        <dbReference type="ChEBI" id="CHEBI:30616"/>
        <dbReference type="ChEBI" id="CHEBI:43474"/>
        <dbReference type="ChEBI" id="CHEBI:57371"/>
        <dbReference type="ChEBI" id="CHEBI:60909"/>
        <dbReference type="ChEBI" id="CHEBI:456216"/>
    </reaction>
    <physiologicalReaction direction="left-to-right" evidence="16">
        <dbReference type="Rhea" id="RHEA:59521"/>
    </physiologicalReaction>
</comment>
<dbReference type="EC" id="6.4.1.3" evidence="3"/>
<dbReference type="Pfam" id="PF00289">
    <property type="entry name" value="Biotin_carb_N"/>
    <property type="match status" value="1"/>
</dbReference>
<dbReference type="PROSITE" id="PS50975">
    <property type="entry name" value="ATP_GRASP"/>
    <property type="match status" value="1"/>
</dbReference>
<comment type="caution">
    <text evidence="23">The sequence shown here is derived from an EMBL/GenBank/DDBJ whole genome shotgun (WGS) entry which is preliminary data.</text>
</comment>
<evidence type="ECO:0000259" key="22">
    <source>
        <dbReference type="PROSITE" id="PS50979"/>
    </source>
</evidence>
<evidence type="ECO:0000256" key="7">
    <source>
        <dbReference type="ARBA" id="ARBA00022741"/>
    </source>
</evidence>
<evidence type="ECO:0000256" key="9">
    <source>
        <dbReference type="ARBA" id="ARBA00022842"/>
    </source>
</evidence>
<dbReference type="AlphaFoldDB" id="A0A9X4LFK5"/>
<dbReference type="EMBL" id="SGUG01000014">
    <property type="protein sequence ID" value="MDG0863071.1"/>
    <property type="molecule type" value="Genomic_DNA"/>
</dbReference>
<dbReference type="SUPFAM" id="SSF51230">
    <property type="entry name" value="Single hybrid motif"/>
    <property type="match status" value="1"/>
</dbReference>
<evidence type="ECO:0000256" key="4">
    <source>
        <dbReference type="ARBA" id="ARBA00018058"/>
    </source>
</evidence>
<feature type="domain" description="Lipoyl-binding" evidence="20">
    <location>
        <begin position="633"/>
        <end position="708"/>
    </location>
</feature>
<dbReference type="PROSITE" id="PS50968">
    <property type="entry name" value="BIOTINYL_LIPOYL"/>
    <property type="match status" value="1"/>
</dbReference>